<feature type="compositionally biased region" description="Basic and acidic residues" evidence="1">
    <location>
        <begin position="949"/>
        <end position="962"/>
    </location>
</feature>
<feature type="region of interest" description="Disordered" evidence="1">
    <location>
        <begin position="111"/>
        <end position="151"/>
    </location>
</feature>
<dbReference type="Proteomes" id="UP000041254">
    <property type="component" value="Unassembled WGS sequence"/>
</dbReference>
<gene>
    <name evidence="3" type="ORF">Vbra_20993</name>
</gene>
<evidence type="ECO:0000259" key="2">
    <source>
        <dbReference type="Pfam" id="PF26188"/>
    </source>
</evidence>
<accession>A0A0G4EXG3</accession>
<name>A0A0G4EXG3_VITBC</name>
<dbReference type="Pfam" id="PF26188">
    <property type="entry name" value="RESC6"/>
    <property type="match status" value="1"/>
</dbReference>
<feature type="compositionally biased region" description="Basic and acidic residues" evidence="1">
    <location>
        <begin position="979"/>
        <end position="994"/>
    </location>
</feature>
<feature type="compositionally biased region" description="Low complexity" evidence="1">
    <location>
        <begin position="963"/>
        <end position="972"/>
    </location>
</feature>
<dbReference type="VEuPathDB" id="CryptoDB:Vbra_20993"/>
<evidence type="ECO:0000313" key="3">
    <source>
        <dbReference type="EMBL" id="CEM02882.1"/>
    </source>
</evidence>
<feature type="region of interest" description="Disordered" evidence="1">
    <location>
        <begin position="749"/>
        <end position="776"/>
    </location>
</feature>
<feature type="compositionally biased region" description="Pro residues" evidence="1">
    <location>
        <begin position="756"/>
        <end position="771"/>
    </location>
</feature>
<feature type="region of interest" description="Disordered" evidence="1">
    <location>
        <begin position="949"/>
        <end position="994"/>
    </location>
</feature>
<reference evidence="3 4" key="1">
    <citation type="submission" date="2014-11" db="EMBL/GenBank/DDBJ databases">
        <authorList>
            <person name="Zhu J."/>
            <person name="Qi W."/>
            <person name="Song R."/>
        </authorList>
    </citation>
    <scope>NUCLEOTIDE SEQUENCE [LARGE SCALE GENOMIC DNA]</scope>
</reference>
<organism evidence="3 4">
    <name type="scientific">Vitrella brassicaformis (strain CCMP3155)</name>
    <dbReference type="NCBI Taxonomy" id="1169540"/>
    <lineage>
        <taxon>Eukaryota</taxon>
        <taxon>Sar</taxon>
        <taxon>Alveolata</taxon>
        <taxon>Colpodellida</taxon>
        <taxon>Vitrellaceae</taxon>
        <taxon>Vitrella</taxon>
    </lineage>
</organism>
<dbReference type="AlphaFoldDB" id="A0A0G4EXG3"/>
<protein>
    <recommendedName>
        <fullName evidence="2">RNA-editing substrate-binding complex 6 protein domain-containing protein</fullName>
    </recommendedName>
</protein>
<feature type="domain" description="RNA-editing substrate-binding complex 6 protein" evidence="2">
    <location>
        <begin position="297"/>
        <end position="536"/>
    </location>
</feature>
<feature type="compositionally biased region" description="Basic residues" evidence="1">
    <location>
        <begin position="136"/>
        <end position="148"/>
    </location>
</feature>
<feature type="compositionally biased region" description="Basic and acidic residues" evidence="1">
    <location>
        <begin position="1085"/>
        <end position="1105"/>
    </location>
</feature>
<feature type="region of interest" description="Disordered" evidence="1">
    <location>
        <begin position="1085"/>
        <end position="1121"/>
    </location>
</feature>
<dbReference type="STRING" id="1169540.A0A0G4EXG3"/>
<evidence type="ECO:0000313" key="4">
    <source>
        <dbReference type="Proteomes" id="UP000041254"/>
    </source>
</evidence>
<feature type="region of interest" description="Disordered" evidence="1">
    <location>
        <begin position="1133"/>
        <end position="1154"/>
    </location>
</feature>
<evidence type="ECO:0000256" key="1">
    <source>
        <dbReference type="SAM" id="MobiDB-lite"/>
    </source>
</evidence>
<sequence length="1203" mass="132916">MIHRRSRAPALVTLARLPAFYVGPRYRRSGIESFLVRNEALFHARNSKACGVDEWVTVERSTVAAHMMQLMNRMNIPQLIRLAQIQQGLPTFVVRALLSALAVNLNARLSPSRPTARARSATPPSPLSDADLSSRPTRRRRKRGRRIMRPAEMLRGRARSPRHCPTCPAASKSLVDRRSVRVFRGKGVTAACLHPHYVDVLLRSLSHNDLKDPAVCQWVAKHVYPFLLHFPRPTVVSVFGRLQKMASQLLSDQHTREVIAYCREAIMTTTSDCVSVPAPDGWSEGAVMVGPGHHLAAGDLVRFLGGMAKRGFRDDAELLTRVGERIADDINSLDARELVAVAQSCLRLDLGDCILLHETARRATLLTHEMDGHEIHTFLQAFARFDIYDQGFLDAMADRMEHIAGSLNANILSGALNALGRLQARFDSKRVLEVLCDEVKNKAVVLGEFPVTSCLSGLSKLRHRDQNSCRLNHLLKSSQATHFNSNTLAIAISTLARFDYLHVDLYRSIAAAMLKQINNVNAASTQQLIMAMCRFRDHPDLHDTTVRVLKAFASHVTSADVLPTVSPVQAATLLASLAKFKYCDPHVVSRLLTVLTGESTSRPELFDEGRPRTRRQQQTPPRPIEMVATSVRAYATIPPCPFDLSACHKILSEMDLALLPCVAESIAELSFWSPRAIHVMLMVRDVCEPHLHDMKANQNLSMALAYADWHFKDWEGVWADEPTEDEVTQAKQELLNDMAELQTNRGELFQPSRQSQPPPPPPSPSPSPFHPSLPVSDCSVAGEGEWEATEVPLALACALEKATWKQRLLTSCVEGLRRHEGYIEMSWTALAKVKTLWDLIAMGLYLDNDAHQAATLPAPLPPLPLPPDEQRPLLTPPHSIHVLEHCPQPVRQLHARYIKAPPPAARADDGDDVVEDVSAGADGLSPLLWRWLTRLSCITRAAAEETRRLTKEGGGRVVHDDATVTPQTETEAPPAPADVGRHQQRQRDQAAPHTDTHVIRPICLDVPLLSDLDVQRAIAPLLETPECVSGAGVAIDMHSSPYCLLVDPIVRGCRVPMLLLKKDDQQLRDMLEGATRVKLDAFMADRTERKNGGDERSEEAGDHETTASPEGDAAPLASPTSVESALPVLGELLETDSPDNGHSVSIPARPHRPHDDEALRRTVDEHFAYARRQWELGKGGGGAGGGAVAVAVQHRRMMLRQQT</sequence>
<feature type="region of interest" description="Disordered" evidence="1">
    <location>
        <begin position="602"/>
        <end position="621"/>
    </location>
</feature>
<dbReference type="EMBL" id="CDMY01000336">
    <property type="protein sequence ID" value="CEM02882.1"/>
    <property type="molecule type" value="Genomic_DNA"/>
</dbReference>
<proteinExistence type="predicted"/>
<dbReference type="OrthoDB" id="354804at2759"/>
<dbReference type="InterPro" id="IPR058917">
    <property type="entry name" value="RESC6_dom"/>
</dbReference>
<keyword evidence="4" id="KW-1185">Reference proteome</keyword>
<dbReference type="InParanoid" id="A0A0G4EXG3"/>